<sequence>MPTQAFPRLEHEDLLLLLRPFTGEDIHRVVHDMKPFQAPGPDGFQIIFYQRAWQVVGKAFIDMAINFFSTGMLLDKVVESTVVLIPKVEHLEMVTHLRPISLNNVCLKPITKAITNCLKPIMRKLVSPRQSSFIPQGKLLTTTLFCRKFCTLLERKRQKRGCMDQLHHVLRGEQQDATSVEWKALSPDNSYQRRPPGRPPFTLSFCVVH</sequence>
<evidence type="ECO:0000313" key="1">
    <source>
        <dbReference type="EMBL" id="CAL1406800.1"/>
    </source>
</evidence>
<protein>
    <recommendedName>
        <fullName evidence="3">Reverse transcriptase</fullName>
    </recommendedName>
</protein>
<evidence type="ECO:0000313" key="2">
    <source>
        <dbReference type="Proteomes" id="UP001497516"/>
    </source>
</evidence>
<reference evidence="1 2" key="1">
    <citation type="submission" date="2024-04" db="EMBL/GenBank/DDBJ databases">
        <authorList>
            <person name="Fracassetti M."/>
        </authorList>
    </citation>
    <scope>NUCLEOTIDE SEQUENCE [LARGE SCALE GENOMIC DNA]</scope>
</reference>
<organism evidence="1 2">
    <name type="scientific">Linum trigynum</name>
    <dbReference type="NCBI Taxonomy" id="586398"/>
    <lineage>
        <taxon>Eukaryota</taxon>
        <taxon>Viridiplantae</taxon>
        <taxon>Streptophyta</taxon>
        <taxon>Embryophyta</taxon>
        <taxon>Tracheophyta</taxon>
        <taxon>Spermatophyta</taxon>
        <taxon>Magnoliopsida</taxon>
        <taxon>eudicotyledons</taxon>
        <taxon>Gunneridae</taxon>
        <taxon>Pentapetalae</taxon>
        <taxon>rosids</taxon>
        <taxon>fabids</taxon>
        <taxon>Malpighiales</taxon>
        <taxon>Linaceae</taxon>
        <taxon>Linum</taxon>
    </lineage>
</organism>
<dbReference type="AlphaFoldDB" id="A0AAV2G831"/>
<keyword evidence="2" id="KW-1185">Reference proteome</keyword>
<gene>
    <name evidence="1" type="ORF">LTRI10_LOCUS46502</name>
</gene>
<accession>A0AAV2G831</accession>
<proteinExistence type="predicted"/>
<name>A0AAV2G831_9ROSI</name>
<evidence type="ECO:0008006" key="3">
    <source>
        <dbReference type="Google" id="ProtNLM"/>
    </source>
</evidence>
<dbReference type="PANTHER" id="PTHR19446">
    <property type="entry name" value="REVERSE TRANSCRIPTASES"/>
    <property type="match status" value="1"/>
</dbReference>
<dbReference type="Proteomes" id="UP001497516">
    <property type="component" value="Chromosome 8"/>
</dbReference>
<dbReference type="EMBL" id="OZ034821">
    <property type="protein sequence ID" value="CAL1406800.1"/>
    <property type="molecule type" value="Genomic_DNA"/>
</dbReference>